<reference evidence="2" key="2">
    <citation type="journal article" date="2021" name="PeerJ">
        <title>Extensive microbial diversity within the chicken gut microbiome revealed by metagenomics and culture.</title>
        <authorList>
            <person name="Gilroy R."/>
            <person name="Ravi A."/>
            <person name="Getino M."/>
            <person name="Pursley I."/>
            <person name="Horton D.L."/>
            <person name="Alikhan N.F."/>
            <person name="Baker D."/>
            <person name="Gharbi K."/>
            <person name="Hall N."/>
            <person name="Watson M."/>
            <person name="Adriaenssens E.M."/>
            <person name="Foster-Nyarko E."/>
            <person name="Jarju S."/>
            <person name="Secka A."/>
            <person name="Antonio M."/>
            <person name="Oren A."/>
            <person name="Chaudhuri R.R."/>
            <person name="La Ragione R."/>
            <person name="Hildebrand F."/>
            <person name="Pallen M.J."/>
        </authorList>
    </citation>
    <scope>NUCLEOTIDE SEQUENCE</scope>
    <source>
        <strain evidence="2">10669</strain>
    </source>
</reference>
<dbReference type="AlphaFoldDB" id="A0A9D1T1H9"/>
<protein>
    <submittedName>
        <fullName evidence="2">Uncharacterized protein</fullName>
    </submittedName>
</protein>
<name>A0A9D1T1H9_9BACT</name>
<feature type="region of interest" description="Disordered" evidence="1">
    <location>
        <begin position="1"/>
        <end position="46"/>
    </location>
</feature>
<evidence type="ECO:0000313" key="3">
    <source>
        <dbReference type="Proteomes" id="UP000886812"/>
    </source>
</evidence>
<evidence type="ECO:0000256" key="1">
    <source>
        <dbReference type="SAM" id="MobiDB-lite"/>
    </source>
</evidence>
<dbReference type="Proteomes" id="UP000886812">
    <property type="component" value="Unassembled WGS sequence"/>
</dbReference>
<sequence length="46" mass="5041">MGQKRKGTAFPRRERRKACAEASGAPAGKRVPAGAPEAARRRQYFP</sequence>
<proteinExistence type="predicted"/>
<accession>A0A9D1T1H9</accession>
<reference evidence="2" key="1">
    <citation type="submission" date="2020-10" db="EMBL/GenBank/DDBJ databases">
        <authorList>
            <person name="Gilroy R."/>
        </authorList>
    </citation>
    <scope>NUCLEOTIDE SEQUENCE</scope>
    <source>
        <strain evidence="2">10669</strain>
    </source>
</reference>
<organism evidence="2 3">
    <name type="scientific">Candidatus Spyradosoma merdigallinarum</name>
    <dbReference type="NCBI Taxonomy" id="2840950"/>
    <lineage>
        <taxon>Bacteria</taxon>
        <taxon>Pseudomonadati</taxon>
        <taxon>Verrucomicrobiota</taxon>
        <taxon>Opitutia</taxon>
        <taxon>Opitutia incertae sedis</taxon>
        <taxon>Candidatus Spyradosoma</taxon>
    </lineage>
</organism>
<evidence type="ECO:0000313" key="2">
    <source>
        <dbReference type="EMBL" id="HIV04122.1"/>
    </source>
</evidence>
<dbReference type="EMBL" id="DVOG01000079">
    <property type="protein sequence ID" value="HIV04122.1"/>
    <property type="molecule type" value="Genomic_DNA"/>
</dbReference>
<comment type="caution">
    <text evidence="2">The sequence shown here is derived from an EMBL/GenBank/DDBJ whole genome shotgun (WGS) entry which is preliminary data.</text>
</comment>
<gene>
    <name evidence="2" type="ORF">IAC75_03090</name>
</gene>